<dbReference type="GO" id="GO:0016491">
    <property type="term" value="F:oxidoreductase activity"/>
    <property type="evidence" value="ECO:0007669"/>
    <property type="project" value="UniProtKB-KW"/>
</dbReference>
<dbReference type="InterPro" id="IPR006076">
    <property type="entry name" value="FAD-dep_OxRdtase"/>
</dbReference>
<dbReference type="Gene3D" id="3.50.50.60">
    <property type="entry name" value="FAD/NAD(P)-binding domain"/>
    <property type="match status" value="1"/>
</dbReference>
<dbReference type="AlphaFoldDB" id="A0A0A0HI51"/>
<dbReference type="Gene3D" id="3.30.9.10">
    <property type="entry name" value="D-Amino Acid Oxidase, subunit A, domain 2"/>
    <property type="match status" value="1"/>
</dbReference>
<organism evidence="3 4">
    <name type="scientific">Roseovarius mucosus DSM 17069</name>
    <dbReference type="NCBI Taxonomy" id="1288298"/>
    <lineage>
        <taxon>Bacteria</taxon>
        <taxon>Pseudomonadati</taxon>
        <taxon>Pseudomonadota</taxon>
        <taxon>Alphaproteobacteria</taxon>
        <taxon>Rhodobacterales</taxon>
        <taxon>Roseobacteraceae</taxon>
        <taxon>Roseovarius</taxon>
    </lineage>
</organism>
<dbReference type="GO" id="GO:0005737">
    <property type="term" value="C:cytoplasm"/>
    <property type="evidence" value="ECO:0007669"/>
    <property type="project" value="TreeGrafter"/>
</dbReference>
<dbReference type="STRING" id="215743.ROSMUCSMR3_01539"/>
<proteinExistence type="predicted"/>
<dbReference type="PANTHER" id="PTHR13847">
    <property type="entry name" value="SARCOSINE DEHYDROGENASE-RELATED"/>
    <property type="match status" value="1"/>
</dbReference>
<dbReference type="Pfam" id="PF01266">
    <property type="entry name" value="DAO"/>
    <property type="match status" value="1"/>
</dbReference>
<dbReference type="InterPro" id="IPR036188">
    <property type="entry name" value="FAD/NAD-bd_sf"/>
</dbReference>
<gene>
    <name evidence="3" type="ORF">rosmuc_02221</name>
</gene>
<sequence length="440" mass="48288">MDGSRPETTRHHPYWHDQVGPMPVLPVDPPRDADVLIVGSGYTGLSAAIATARGGRKTVVIDAEAAGFGCSTRNGGQISTSVKPSLEKLTAKFGAQKARAIRGEGEQALKWIGEFIEAEGIDCDFRRVGRFHAAHTPAHYETLVRDADQMRKGEGIESFAVPRAEQHREMGTDFYHGGVVFTKHCSLHPAKYHRGLLMAALNAGVEVVAHCPVDRIENTGSGFRVQTAKGEVRARDVIVATNGYTGALTPWLQRRVIPIGSYIIATEELPETLMDELFPTDRIASDTCKVLYYYRASPDRRRVLFGGRVSAAETDTSVSAPLLFKSMTRIFPQLKDCAISHSWHGTVAYSFDELAHTGVHDGVHYAMGYCGSGVSMAGYLGMRAGQKVLGLAEGKTAFDDVPHPTRPLYTGKPWFLPATVAWYRWMDNRQTRRAMIANPS</sequence>
<evidence type="ECO:0000259" key="2">
    <source>
        <dbReference type="Pfam" id="PF01266"/>
    </source>
</evidence>
<keyword evidence="1" id="KW-0560">Oxidoreductase</keyword>
<dbReference type="PATRIC" id="fig|1288298.3.peg.2232"/>
<comment type="caution">
    <text evidence="3">The sequence shown here is derived from an EMBL/GenBank/DDBJ whole genome shotgun (WGS) entry which is preliminary data.</text>
</comment>
<protein>
    <submittedName>
        <fullName evidence="3">Glycine/D-amino acid oxidase (Deaminating)</fullName>
    </submittedName>
</protein>
<evidence type="ECO:0000313" key="3">
    <source>
        <dbReference type="EMBL" id="KGM87487.1"/>
    </source>
</evidence>
<dbReference type="eggNOG" id="COG0665">
    <property type="taxonomic scope" value="Bacteria"/>
</dbReference>
<dbReference type="HOGENOM" id="CLU_007884_3_3_5"/>
<reference evidence="3 4" key="1">
    <citation type="submission" date="2013-01" db="EMBL/GenBank/DDBJ databases">
        <authorList>
            <person name="Fiebig A."/>
            <person name="Goeker M."/>
            <person name="Klenk H.-P.P."/>
        </authorList>
    </citation>
    <scope>NUCLEOTIDE SEQUENCE [LARGE SCALE GENOMIC DNA]</scope>
    <source>
        <strain evidence="3 4">DSM 17069</strain>
    </source>
</reference>
<dbReference type="PANTHER" id="PTHR13847:SF281">
    <property type="entry name" value="FAD DEPENDENT OXIDOREDUCTASE DOMAIN-CONTAINING PROTEIN"/>
    <property type="match status" value="1"/>
</dbReference>
<name>A0A0A0HI51_9RHOB</name>
<accession>A0A0A0HI51</accession>
<dbReference type="SUPFAM" id="SSF51905">
    <property type="entry name" value="FAD/NAD(P)-binding domain"/>
    <property type="match status" value="1"/>
</dbReference>
<dbReference type="EMBL" id="AONH01000013">
    <property type="protein sequence ID" value="KGM87487.1"/>
    <property type="molecule type" value="Genomic_DNA"/>
</dbReference>
<evidence type="ECO:0000313" key="4">
    <source>
        <dbReference type="Proteomes" id="UP000030021"/>
    </source>
</evidence>
<evidence type="ECO:0000256" key="1">
    <source>
        <dbReference type="ARBA" id="ARBA00023002"/>
    </source>
</evidence>
<dbReference type="Proteomes" id="UP000030021">
    <property type="component" value="Unassembled WGS sequence"/>
</dbReference>
<feature type="domain" description="FAD dependent oxidoreductase" evidence="2">
    <location>
        <begin position="34"/>
        <end position="382"/>
    </location>
</feature>